<feature type="compositionally biased region" description="Polar residues" evidence="1">
    <location>
        <begin position="133"/>
        <end position="145"/>
    </location>
</feature>
<proteinExistence type="predicted"/>
<evidence type="ECO:0000313" key="2">
    <source>
        <dbReference type="EMBL" id="TNN78454.1"/>
    </source>
</evidence>
<evidence type="ECO:0000313" key="3">
    <source>
        <dbReference type="Proteomes" id="UP000314294"/>
    </source>
</evidence>
<dbReference type="AlphaFoldDB" id="A0A4Z2ILW1"/>
<accession>A0A4Z2ILW1</accession>
<dbReference type="Proteomes" id="UP000314294">
    <property type="component" value="Unassembled WGS sequence"/>
</dbReference>
<feature type="region of interest" description="Disordered" evidence="1">
    <location>
        <begin position="114"/>
        <end position="153"/>
    </location>
</feature>
<keyword evidence="3" id="KW-1185">Reference proteome</keyword>
<comment type="caution">
    <text evidence="2">The sequence shown here is derived from an EMBL/GenBank/DDBJ whole genome shotgun (WGS) entry which is preliminary data.</text>
</comment>
<name>A0A4Z2ILW1_9TELE</name>
<protein>
    <submittedName>
        <fullName evidence="2">Uncharacterized protein</fullName>
    </submittedName>
</protein>
<organism evidence="2 3">
    <name type="scientific">Liparis tanakae</name>
    <name type="common">Tanaka's snailfish</name>
    <dbReference type="NCBI Taxonomy" id="230148"/>
    <lineage>
        <taxon>Eukaryota</taxon>
        <taxon>Metazoa</taxon>
        <taxon>Chordata</taxon>
        <taxon>Craniata</taxon>
        <taxon>Vertebrata</taxon>
        <taxon>Euteleostomi</taxon>
        <taxon>Actinopterygii</taxon>
        <taxon>Neopterygii</taxon>
        <taxon>Teleostei</taxon>
        <taxon>Neoteleostei</taxon>
        <taxon>Acanthomorphata</taxon>
        <taxon>Eupercaria</taxon>
        <taxon>Perciformes</taxon>
        <taxon>Cottioidei</taxon>
        <taxon>Cottales</taxon>
        <taxon>Liparidae</taxon>
        <taxon>Liparis</taxon>
    </lineage>
</organism>
<sequence>MGCSCIDLELATRPVEAVGITVTVYSPASRSSAPPIRSWLAVMVTLPWNWVPVLIAAEPPDHWPTVTPPWYPHVMENTAGPVSTVNTISAPVRTNTGSSSWNDDVMAYNHRNNDLLDLDNNSDVAAREEGPEGTTSLSRPCTNGNAAAPVSEP</sequence>
<gene>
    <name evidence="2" type="ORF">EYF80_011237</name>
</gene>
<evidence type="ECO:0000256" key="1">
    <source>
        <dbReference type="SAM" id="MobiDB-lite"/>
    </source>
</evidence>
<reference evidence="2 3" key="1">
    <citation type="submission" date="2019-03" db="EMBL/GenBank/DDBJ databases">
        <title>First draft genome of Liparis tanakae, snailfish: a comprehensive survey of snailfish specific genes.</title>
        <authorList>
            <person name="Kim W."/>
            <person name="Song I."/>
            <person name="Jeong J.-H."/>
            <person name="Kim D."/>
            <person name="Kim S."/>
            <person name="Ryu S."/>
            <person name="Song J.Y."/>
            <person name="Lee S.K."/>
        </authorList>
    </citation>
    <scope>NUCLEOTIDE SEQUENCE [LARGE SCALE GENOMIC DNA]</scope>
    <source>
        <tissue evidence="2">Muscle</tissue>
    </source>
</reference>
<dbReference type="EMBL" id="SRLO01000073">
    <property type="protein sequence ID" value="TNN78454.1"/>
    <property type="molecule type" value="Genomic_DNA"/>
</dbReference>